<keyword evidence="3 4" id="KW-0378">Hydrolase</keyword>
<dbReference type="CDD" id="cd00563">
    <property type="entry name" value="Dtyr_deacylase"/>
    <property type="match status" value="1"/>
</dbReference>
<comment type="catalytic activity">
    <reaction evidence="4">
        <text>a D-aminoacyl-tRNA + H2O = a tRNA + a D-alpha-amino acid + H(+)</text>
        <dbReference type="Rhea" id="RHEA:13953"/>
        <dbReference type="Rhea" id="RHEA-COMP:10123"/>
        <dbReference type="Rhea" id="RHEA-COMP:10124"/>
        <dbReference type="ChEBI" id="CHEBI:15377"/>
        <dbReference type="ChEBI" id="CHEBI:15378"/>
        <dbReference type="ChEBI" id="CHEBI:59871"/>
        <dbReference type="ChEBI" id="CHEBI:78442"/>
        <dbReference type="ChEBI" id="CHEBI:79333"/>
        <dbReference type="EC" id="3.1.1.96"/>
    </reaction>
</comment>
<feature type="short sequence motif" description="Gly-cisPro motif, important for rejection of L-amino acids" evidence="4">
    <location>
        <begin position="137"/>
        <end position="138"/>
    </location>
</feature>
<evidence type="ECO:0000313" key="5">
    <source>
        <dbReference type="EMBL" id="QNU65576.1"/>
    </source>
</evidence>
<comment type="domain">
    <text evidence="4">A Gly-cisPro motif from one monomer fits into the active site of the other monomer to allow specific chiral rejection of L-amino acids.</text>
</comment>
<protein>
    <recommendedName>
        <fullName evidence="4">D-aminoacyl-tRNA deacylase</fullName>
        <shortName evidence="4">DTD</shortName>
        <ecNumber evidence="4">3.1.1.96</ecNumber>
    </recommendedName>
    <alternativeName>
        <fullName evidence="4">Gly-tRNA(Ala) deacylase</fullName>
        <ecNumber evidence="4">3.1.1.-</ecNumber>
    </alternativeName>
</protein>
<sequence>MRAIVQRVINSKVTVEDNVVGQIQKGLMVLLGVGLEDSFSDADYLADKILNLRIFEDNDGKMNRSLLDIGGEILVVSQFTLYGDCRKGKRPSFDKAARPEKANELYEYFLDKCNQYGIIVQKGVFQAHMLVDISNDGPVTLMLDSKKEF</sequence>
<dbReference type="PANTHER" id="PTHR10472:SF5">
    <property type="entry name" value="D-AMINOACYL-TRNA DEACYLASE 1"/>
    <property type="match status" value="1"/>
</dbReference>
<dbReference type="PANTHER" id="PTHR10472">
    <property type="entry name" value="D-TYROSYL-TRNA TYR DEACYLASE"/>
    <property type="match status" value="1"/>
</dbReference>
<proteinExistence type="inferred from homology"/>
<comment type="function">
    <text evidence="4">An aminoacyl-tRNA editing enzyme that deacylates mischarged D-aminoacyl-tRNAs. Also deacylates mischarged glycyl-tRNA(Ala), protecting cells against glycine mischarging by AlaRS. Acts via tRNA-based rather than protein-based catalysis; rejects L-amino acids rather than detecting D-amino acids in the active site. By recycling D-aminoacyl-tRNA to D-amino acids and free tRNA molecules, this enzyme counteracts the toxicity associated with the formation of D-aminoacyl-tRNA entities in vivo and helps enforce protein L-homochirality.</text>
</comment>
<keyword evidence="4" id="KW-0963">Cytoplasm</keyword>
<keyword evidence="2 4" id="KW-0820">tRNA-binding</keyword>
<evidence type="ECO:0000256" key="4">
    <source>
        <dbReference type="HAMAP-Rule" id="MF_00518"/>
    </source>
</evidence>
<dbReference type="Gene3D" id="3.50.80.10">
    <property type="entry name" value="D-tyrosyl-tRNA(Tyr) deacylase"/>
    <property type="match status" value="1"/>
</dbReference>
<dbReference type="InterPro" id="IPR003732">
    <property type="entry name" value="Daa-tRNA_deacyls_DTD"/>
</dbReference>
<evidence type="ECO:0000256" key="2">
    <source>
        <dbReference type="ARBA" id="ARBA00022555"/>
    </source>
</evidence>
<dbReference type="KEGG" id="rher:EHE19_011625"/>
<dbReference type="EC" id="3.1.1.96" evidence="4"/>
<dbReference type="GO" id="GO:0005737">
    <property type="term" value="C:cytoplasm"/>
    <property type="evidence" value="ECO:0007669"/>
    <property type="project" value="UniProtKB-SubCell"/>
</dbReference>
<dbReference type="GO" id="GO:0019478">
    <property type="term" value="P:D-amino acid catabolic process"/>
    <property type="evidence" value="ECO:0007669"/>
    <property type="project" value="UniProtKB-UniRule"/>
</dbReference>
<dbReference type="AlphaFoldDB" id="A0A4U7JBQ5"/>
<dbReference type="Pfam" id="PF02580">
    <property type="entry name" value="Tyr_Deacylase"/>
    <property type="match status" value="1"/>
</dbReference>
<dbReference type="Proteomes" id="UP000306409">
    <property type="component" value="Chromosome"/>
</dbReference>
<accession>A0A4U7JBQ5</accession>
<dbReference type="OrthoDB" id="9801395at2"/>
<evidence type="ECO:0000256" key="3">
    <source>
        <dbReference type="ARBA" id="ARBA00022801"/>
    </source>
</evidence>
<name>A0A4U7JBQ5_9FIRM</name>
<comment type="subunit">
    <text evidence="4">Homodimer.</text>
</comment>
<dbReference type="EMBL" id="CP061336">
    <property type="protein sequence ID" value="QNU65576.1"/>
    <property type="molecule type" value="Genomic_DNA"/>
</dbReference>
<dbReference type="GO" id="GO:0106026">
    <property type="term" value="F:Gly-tRNA(Ala) deacylase activity"/>
    <property type="evidence" value="ECO:0007669"/>
    <property type="project" value="UniProtKB-UniRule"/>
</dbReference>
<dbReference type="RefSeq" id="WP_137698693.1">
    <property type="nucleotide sequence ID" value="NZ_CP061336.1"/>
</dbReference>
<organism evidence="5 6">
    <name type="scientific">Ruminiclostridium herbifermentans</name>
    <dbReference type="NCBI Taxonomy" id="2488810"/>
    <lineage>
        <taxon>Bacteria</taxon>
        <taxon>Bacillati</taxon>
        <taxon>Bacillota</taxon>
        <taxon>Clostridia</taxon>
        <taxon>Eubacteriales</taxon>
        <taxon>Oscillospiraceae</taxon>
        <taxon>Ruminiclostridium</taxon>
    </lineage>
</organism>
<dbReference type="FunFam" id="3.50.80.10:FF:000001">
    <property type="entry name" value="D-aminoacyl-tRNA deacylase"/>
    <property type="match status" value="1"/>
</dbReference>
<dbReference type="HAMAP" id="MF_00518">
    <property type="entry name" value="Deacylase_Dtd"/>
    <property type="match status" value="1"/>
</dbReference>
<dbReference type="InterPro" id="IPR023509">
    <property type="entry name" value="DTD-like_sf"/>
</dbReference>
<dbReference type="GO" id="GO:0043908">
    <property type="term" value="F:Ser(Gly)-tRNA(Ala) hydrolase activity"/>
    <property type="evidence" value="ECO:0007669"/>
    <property type="project" value="UniProtKB-UniRule"/>
</dbReference>
<evidence type="ECO:0000256" key="1">
    <source>
        <dbReference type="ARBA" id="ARBA00009673"/>
    </source>
</evidence>
<dbReference type="NCBIfam" id="TIGR00256">
    <property type="entry name" value="D-aminoacyl-tRNA deacylase"/>
    <property type="match status" value="1"/>
</dbReference>
<dbReference type="GO" id="GO:0000049">
    <property type="term" value="F:tRNA binding"/>
    <property type="evidence" value="ECO:0007669"/>
    <property type="project" value="UniProtKB-UniRule"/>
</dbReference>
<reference evidence="5 6" key="1">
    <citation type="submission" date="2020-09" db="EMBL/GenBank/DDBJ databases">
        <title>Characterization and genome sequencing of Ruminiclostridium sp. nov. MA18.</title>
        <authorList>
            <person name="Rettenmaier R."/>
            <person name="Kowollik M.-L."/>
            <person name="Liebl W."/>
            <person name="Zverlov V."/>
        </authorList>
    </citation>
    <scope>NUCLEOTIDE SEQUENCE [LARGE SCALE GENOMIC DNA]</scope>
    <source>
        <strain evidence="5 6">MA18</strain>
    </source>
</reference>
<comment type="subcellular location">
    <subcellularLocation>
        <location evidence="4">Cytoplasm</location>
    </subcellularLocation>
</comment>
<comment type="similarity">
    <text evidence="1 4">Belongs to the DTD family.</text>
</comment>
<keyword evidence="6" id="KW-1185">Reference proteome</keyword>
<evidence type="ECO:0000313" key="6">
    <source>
        <dbReference type="Proteomes" id="UP000306409"/>
    </source>
</evidence>
<dbReference type="EC" id="3.1.1.-" evidence="4"/>
<dbReference type="GO" id="GO:0051500">
    <property type="term" value="F:D-tyrosyl-tRNA(Tyr) deacylase activity"/>
    <property type="evidence" value="ECO:0007669"/>
    <property type="project" value="TreeGrafter"/>
</dbReference>
<gene>
    <name evidence="4" type="primary">dtd</name>
    <name evidence="5" type="ORF">EHE19_011625</name>
</gene>
<keyword evidence="4" id="KW-0694">RNA-binding</keyword>
<comment type="catalytic activity">
    <reaction evidence="4">
        <text>glycyl-tRNA(Ala) + H2O = tRNA(Ala) + glycine + H(+)</text>
        <dbReference type="Rhea" id="RHEA:53744"/>
        <dbReference type="Rhea" id="RHEA-COMP:9657"/>
        <dbReference type="Rhea" id="RHEA-COMP:13640"/>
        <dbReference type="ChEBI" id="CHEBI:15377"/>
        <dbReference type="ChEBI" id="CHEBI:15378"/>
        <dbReference type="ChEBI" id="CHEBI:57305"/>
        <dbReference type="ChEBI" id="CHEBI:78442"/>
        <dbReference type="ChEBI" id="CHEBI:78522"/>
    </reaction>
</comment>
<dbReference type="SUPFAM" id="SSF69500">
    <property type="entry name" value="DTD-like"/>
    <property type="match status" value="1"/>
</dbReference>